<dbReference type="AlphaFoldDB" id="A0A1C3URY3"/>
<dbReference type="EMBL" id="FMAF01000003">
    <property type="protein sequence ID" value="SCB18211.1"/>
    <property type="molecule type" value="Genomic_DNA"/>
</dbReference>
<evidence type="ECO:0000313" key="1">
    <source>
        <dbReference type="EMBL" id="SCB18211.1"/>
    </source>
</evidence>
<evidence type="ECO:0000313" key="2">
    <source>
        <dbReference type="Proteomes" id="UP000199205"/>
    </source>
</evidence>
<dbReference type="Proteomes" id="UP000199205">
    <property type="component" value="Unassembled WGS sequence"/>
</dbReference>
<accession>A0A1C3URY3</accession>
<organism evidence="1 2">
    <name type="scientific">Rhizobium lusitanum</name>
    <dbReference type="NCBI Taxonomy" id="293958"/>
    <lineage>
        <taxon>Bacteria</taxon>
        <taxon>Pseudomonadati</taxon>
        <taxon>Pseudomonadota</taxon>
        <taxon>Alphaproteobacteria</taxon>
        <taxon>Hyphomicrobiales</taxon>
        <taxon>Rhizobiaceae</taxon>
        <taxon>Rhizobium/Agrobacterium group</taxon>
        <taxon>Rhizobium</taxon>
    </lineage>
</organism>
<name>A0A1C3URY3_9HYPH</name>
<gene>
    <name evidence="1" type="ORF">GA0061101_103233</name>
</gene>
<protein>
    <submittedName>
        <fullName evidence="1">Uncharacterized protein</fullName>
    </submittedName>
</protein>
<reference evidence="1 2" key="1">
    <citation type="submission" date="2016-08" db="EMBL/GenBank/DDBJ databases">
        <authorList>
            <person name="Seilhamer J.J."/>
        </authorList>
    </citation>
    <scope>NUCLEOTIDE SEQUENCE [LARGE SCALE GENOMIC DNA]</scope>
    <source>
        <strain evidence="1 2">P1-7</strain>
    </source>
</reference>
<sequence length="165" mass="19204">MMLPTSAAKSVSHRNPQFAHYEPPCAQHLEDEKVYLRERYFQEIGTWPTVDLRDGYFTVLRPQTNEEVHPILRREIFRLQSANKFEYFYKGEETFNGEVNTGPSDNWLEIAWCEAAGVAAILYRGEGIPARLKWFDAASPEEAIDQWCEEYVVPIPVTEDEEDEE</sequence>
<proteinExistence type="predicted"/>